<dbReference type="AlphaFoldDB" id="Q6AS00"/>
<dbReference type="Pfam" id="PF07238">
    <property type="entry name" value="PilZ"/>
    <property type="match status" value="1"/>
</dbReference>
<dbReference type="GO" id="GO:0035438">
    <property type="term" value="F:cyclic-di-GMP binding"/>
    <property type="evidence" value="ECO:0007669"/>
    <property type="project" value="InterPro"/>
</dbReference>
<sequence>MLRSILKKNKGEESMDGKRRFSRMFFWGTGEISLAGVIYPVDEIFDLALGGCQLVTAAILPEDEDILLKMHLGGGSLVVDVVGHVVWVKEGRLGFRFTSVSPESLGHIKNILVYNAEDPEETEREIKGHLGIN</sequence>
<reference evidence="3" key="1">
    <citation type="journal article" date="2004" name="Environ. Microbiol.">
        <title>The genome of Desulfotalea psychrophila, a sulfate-reducing bacterium from permanently cold Arctic sediments.</title>
        <authorList>
            <person name="Rabus R."/>
            <person name="Ruepp A."/>
            <person name="Frickey T."/>
            <person name="Rattei T."/>
            <person name="Fartmann B."/>
            <person name="Stark M."/>
            <person name="Bauer M."/>
            <person name="Zibat A."/>
            <person name="Lombardot T."/>
            <person name="Becker I."/>
            <person name="Amann J."/>
            <person name="Gellner K."/>
            <person name="Teeling H."/>
            <person name="Leuschner W.D."/>
            <person name="Gloeckner F.-O."/>
            <person name="Lupas A.N."/>
            <person name="Amann R."/>
            <person name="Klenk H.-P."/>
        </authorList>
    </citation>
    <scope>NUCLEOTIDE SEQUENCE [LARGE SCALE GENOMIC DNA]</scope>
    <source>
        <strain evidence="3">DSM 12343 / LSv54</strain>
    </source>
</reference>
<accession>Q6AS00</accession>
<organism evidence="2 3">
    <name type="scientific">Desulfotalea psychrophila (strain LSv54 / DSM 12343)</name>
    <dbReference type="NCBI Taxonomy" id="177439"/>
    <lineage>
        <taxon>Bacteria</taxon>
        <taxon>Pseudomonadati</taxon>
        <taxon>Thermodesulfobacteriota</taxon>
        <taxon>Desulfobulbia</taxon>
        <taxon>Desulfobulbales</taxon>
        <taxon>Desulfocapsaceae</taxon>
        <taxon>Desulfotalea</taxon>
    </lineage>
</organism>
<evidence type="ECO:0000259" key="1">
    <source>
        <dbReference type="Pfam" id="PF07238"/>
    </source>
</evidence>
<dbReference type="HOGENOM" id="CLU_1903323_0_0_7"/>
<keyword evidence="3" id="KW-1185">Reference proteome</keyword>
<dbReference type="Gene3D" id="2.40.10.220">
    <property type="entry name" value="predicted glycosyltransferase like domains"/>
    <property type="match status" value="1"/>
</dbReference>
<dbReference type="KEGG" id="dps:DP0146"/>
<feature type="domain" description="PilZ" evidence="1">
    <location>
        <begin position="18"/>
        <end position="112"/>
    </location>
</feature>
<name>Q6AS00_DESPS</name>
<dbReference type="EMBL" id="CR522870">
    <property type="protein sequence ID" value="CAG34875.1"/>
    <property type="molecule type" value="Genomic_DNA"/>
</dbReference>
<evidence type="ECO:0000313" key="2">
    <source>
        <dbReference type="EMBL" id="CAG34875.1"/>
    </source>
</evidence>
<dbReference type="SUPFAM" id="SSF141371">
    <property type="entry name" value="PilZ domain-like"/>
    <property type="match status" value="1"/>
</dbReference>
<gene>
    <name evidence="2" type="ordered locus">DP0146</name>
</gene>
<evidence type="ECO:0000313" key="3">
    <source>
        <dbReference type="Proteomes" id="UP000000602"/>
    </source>
</evidence>
<dbReference type="Proteomes" id="UP000000602">
    <property type="component" value="Chromosome"/>
</dbReference>
<dbReference type="InterPro" id="IPR009875">
    <property type="entry name" value="PilZ_domain"/>
</dbReference>
<protein>
    <recommendedName>
        <fullName evidence="1">PilZ domain-containing protein</fullName>
    </recommendedName>
</protein>
<proteinExistence type="predicted"/>